<accession>A0A2T8FE70</accession>
<dbReference type="AlphaFoldDB" id="A0A2T8FE70"/>
<dbReference type="GO" id="GO:0000976">
    <property type="term" value="F:transcription cis-regulatory region binding"/>
    <property type="evidence" value="ECO:0007669"/>
    <property type="project" value="TreeGrafter"/>
</dbReference>
<dbReference type="InterPro" id="IPR001647">
    <property type="entry name" value="HTH_TetR"/>
</dbReference>
<keyword evidence="5" id="KW-1185">Reference proteome</keyword>
<protein>
    <submittedName>
        <fullName evidence="4">TetR family transcriptional regulator</fullName>
    </submittedName>
</protein>
<evidence type="ECO:0000259" key="3">
    <source>
        <dbReference type="PROSITE" id="PS50977"/>
    </source>
</evidence>
<sequence length="232" mass="25730">MHSVPEPAAETTKSRLVSAAFALFAERGFDGTTTDDIAQRAGVGRTTFFRTFRTKEDVIFPAHEDLLERIGARLAVATPRTRDVALTEAAGIVLRHYLAEGELARARYRLVSSVPVLRAREVAGIQQYQRLFAASLTDWMAGEPDGELRAGLVAAAVVTAHNYVLRRWLRGETDTPEADFERSMEVALRQFRESPVGGEETAVVVLRTTAGLEDVVTRLRPLLEHRDEATER</sequence>
<dbReference type="PANTHER" id="PTHR30055:SF226">
    <property type="entry name" value="HTH-TYPE TRANSCRIPTIONAL REGULATOR PKSA"/>
    <property type="match status" value="1"/>
</dbReference>
<dbReference type="OrthoDB" id="3235020at2"/>
<dbReference type="Gene3D" id="1.10.10.60">
    <property type="entry name" value="Homeodomain-like"/>
    <property type="match status" value="1"/>
</dbReference>
<dbReference type="GO" id="GO:0003700">
    <property type="term" value="F:DNA-binding transcription factor activity"/>
    <property type="evidence" value="ECO:0007669"/>
    <property type="project" value="TreeGrafter"/>
</dbReference>
<dbReference type="Proteomes" id="UP000246018">
    <property type="component" value="Unassembled WGS sequence"/>
</dbReference>
<dbReference type="InterPro" id="IPR009057">
    <property type="entry name" value="Homeodomain-like_sf"/>
</dbReference>
<dbReference type="Pfam" id="PF00440">
    <property type="entry name" value="TetR_N"/>
    <property type="match status" value="1"/>
</dbReference>
<dbReference type="Pfam" id="PF17754">
    <property type="entry name" value="TetR_C_14"/>
    <property type="match status" value="1"/>
</dbReference>
<feature type="domain" description="HTH tetR-type" evidence="3">
    <location>
        <begin position="10"/>
        <end position="70"/>
    </location>
</feature>
<dbReference type="PANTHER" id="PTHR30055">
    <property type="entry name" value="HTH-TYPE TRANSCRIPTIONAL REGULATOR RUTR"/>
    <property type="match status" value="1"/>
</dbReference>
<evidence type="ECO:0000313" key="4">
    <source>
        <dbReference type="EMBL" id="PVG84008.1"/>
    </source>
</evidence>
<keyword evidence="1 2" id="KW-0238">DNA-binding</keyword>
<reference evidence="4 5" key="1">
    <citation type="submission" date="2018-04" db="EMBL/GenBank/DDBJ databases">
        <title>Genome of Nocardioides gansuensis WSJ-1.</title>
        <authorList>
            <person name="Wu S."/>
            <person name="Wang G."/>
        </authorList>
    </citation>
    <scope>NUCLEOTIDE SEQUENCE [LARGE SCALE GENOMIC DNA]</scope>
    <source>
        <strain evidence="4 5">WSJ-1</strain>
    </source>
</reference>
<dbReference type="PROSITE" id="PS50977">
    <property type="entry name" value="HTH_TETR_2"/>
    <property type="match status" value="1"/>
</dbReference>
<dbReference type="Gene3D" id="1.10.357.10">
    <property type="entry name" value="Tetracycline Repressor, domain 2"/>
    <property type="match status" value="1"/>
</dbReference>
<gene>
    <name evidence="4" type="ORF">DDE18_06960</name>
</gene>
<comment type="caution">
    <text evidence="4">The sequence shown here is derived from an EMBL/GenBank/DDBJ whole genome shotgun (WGS) entry which is preliminary data.</text>
</comment>
<dbReference type="PRINTS" id="PR00455">
    <property type="entry name" value="HTHTETR"/>
</dbReference>
<dbReference type="InterPro" id="IPR041347">
    <property type="entry name" value="MftR_C"/>
</dbReference>
<evidence type="ECO:0000313" key="5">
    <source>
        <dbReference type="Proteomes" id="UP000246018"/>
    </source>
</evidence>
<feature type="DNA-binding region" description="H-T-H motif" evidence="2">
    <location>
        <begin position="33"/>
        <end position="52"/>
    </location>
</feature>
<dbReference type="SUPFAM" id="SSF46689">
    <property type="entry name" value="Homeodomain-like"/>
    <property type="match status" value="1"/>
</dbReference>
<evidence type="ECO:0000256" key="1">
    <source>
        <dbReference type="ARBA" id="ARBA00023125"/>
    </source>
</evidence>
<dbReference type="EMBL" id="QDGZ01000002">
    <property type="protein sequence ID" value="PVG84008.1"/>
    <property type="molecule type" value="Genomic_DNA"/>
</dbReference>
<dbReference type="InterPro" id="IPR050109">
    <property type="entry name" value="HTH-type_TetR-like_transc_reg"/>
</dbReference>
<name>A0A2T8FE70_9ACTN</name>
<proteinExistence type="predicted"/>
<evidence type="ECO:0000256" key="2">
    <source>
        <dbReference type="PROSITE-ProRule" id="PRU00335"/>
    </source>
</evidence>
<organism evidence="4 5">
    <name type="scientific">Nocardioides gansuensis</name>
    <dbReference type="NCBI Taxonomy" id="2138300"/>
    <lineage>
        <taxon>Bacteria</taxon>
        <taxon>Bacillati</taxon>
        <taxon>Actinomycetota</taxon>
        <taxon>Actinomycetes</taxon>
        <taxon>Propionibacteriales</taxon>
        <taxon>Nocardioidaceae</taxon>
        <taxon>Nocardioides</taxon>
    </lineage>
</organism>